<feature type="compositionally biased region" description="Basic residues" evidence="11">
    <location>
        <begin position="586"/>
        <end position="598"/>
    </location>
</feature>
<feature type="transmembrane region" description="Helical" evidence="10">
    <location>
        <begin position="331"/>
        <end position="351"/>
    </location>
</feature>
<feature type="transmembrane region" description="Helical" evidence="10">
    <location>
        <begin position="363"/>
        <end position="382"/>
    </location>
</feature>
<evidence type="ECO:0000256" key="11">
    <source>
        <dbReference type="SAM" id="MobiDB-lite"/>
    </source>
</evidence>
<dbReference type="GO" id="GO:0042281">
    <property type="term" value="F:dolichyl pyrophosphate Man9GlcNAc2 alpha-1,3-glucosyltransferase activity"/>
    <property type="evidence" value="ECO:0007669"/>
    <property type="project" value="TreeGrafter"/>
</dbReference>
<keyword evidence="7 10" id="KW-0256">Endoplasmic reticulum</keyword>
<dbReference type="UniPathway" id="UPA00378"/>
<evidence type="ECO:0000256" key="3">
    <source>
        <dbReference type="ARBA" id="ARBA00008715"/>
    </source>
</evidence>
<evidence type="ECO:0000256" key="4">
    <source>
        <dbReference type="ARBA" id="ARBA00022676"/>
    </source>
</evidence>
<feature type="region of interest" description="Disordered" evidence="11">
    <location>
        <begin position="444"/>
        <end position="465"/>
    </location>
</feature>
<evidence type="ECO:0000256" key="6">
    <source>
        <dbReference type="ARBA" id="ARBA00022692"/>
    </source>
</evidence>
<evidence type="ECO:0000256" key="9">
    <source>
        <dbReference type="ARBA" id="ARBA00023136"/>
    </source>
</evidence>
<feature type="transmembrane region" description="Helical" evidence="10">
    <location>
        <begin position="515"/>
        <end position="535"/>
    </location>
</feature>
<feature type="transmembrane region" description="Helical" evidence="10">
    <location>
        <begin position="427"/>
        <end position="444"/>
    </location>
</feature>
<protein>
    <recommendedName>
        <fullName evidence="10">Alpha-1,3-glucosyltransferase</fullName>
        <ecNumber evidence="10">2.4.1.-</ecNumber>
    </recommendedName>
</protein>
<feature type="transmembrane region" description="Helical" evidence="10">
    <location>
        <begin position="259"/>
        <end position="280"/>
    </location>
</feature>
<dbReference type="PANTHER" id="PTHR12413">
    <property type="entry name" value="DOLICHYL GLYCOSYLTRANSFERASE"/>
    <property type="match status" value="1"/>
</dbReference>
<accession>A0A7S0D3T1</accession>
<comment type="similarity">
    <text evidence="3 10">Belongs to the ALG6/ALG8 glucosyltransferase family.</text>
</comment>
<reference evidence="12" key="1">
    <citation type="submission" date="2021-01" db="EMBL/GenBank/DDBJ databases">
        <authorList>
            <person name="Corre E."/>
            <person name="Pelletier E."/>
            <person name="Niang G."/>
            <person name="Scheremetjew M."/>
            <person name="Finn R."/>
            <person name="Kale V."/>
            <person name="Holt S."/>
            <person name="Cochrane G."/>
            <person name="Meng A."/>
            <person name="Brown T."/>
            <person name="Cohen L."/>
        </authorList>
    </citation>
    <scope>NUCLEOTIDE SEQUENCE</scope>
    <source>
        <strain evidence="12">CCAC1681</strain>
    </source>
</reference>
<keyword evidence="6 10" id="KW-0812">Transmembrane</keyword>
<evidence type="ECO:0000256" key="2">
    <source>
        <dbReference type="ARBA" id="ARBA00004922"/>
    </source>
</evidence>
<keyword evidence="8 10" id="KW-1133">Transmembrane helix</keyword>
<keyword evidence="5 10" id="KW-0808">Transferase</keyword>
<comment type="caution">
    <text evidence="10">Lacks conserved residue(s) required for the propagation of feature annotation.</text>
</comment>
<feature type="transmembrane region" description="Helical" evidence="10">
    <location>
        <begin position="20"/>
        <end position="37"/>
    </location>
</feature>
<keyword evidence="9 10" id="KW-0472">Membrane</keyword>
<dbReference type="AlphaFoldDB" id="A0A7S0D3T1"/>
<dbReference type="Pfam" id="PF03155">
    <property type="entry name" value="Alg6_Alg8"/>
    <property type="match status" value="1"/>
</dbReference>
<evidence type="ECO:0000256" key="5">
    <source>
        <dbReference type="ARBA" id="ARBA00022679"/>
    </source>
</evidence>
<evidence type="ECO:0000313" key="12">
    <source>
        <dbReference type="EMBL" id="CAD8442561.1"/>
    </source>
</evidence>
<feature type="region of interest" description="Disordered" evidence="11">
    <location>
        <begin position="548"/>
        <end position="598"/>
    </location>
</feature>
<dbReference type="PANTHER" id="PTHR12413:SF1">
    <property type="entry name" value="DOLICHYL PYROPHOSPHATE MAN9GLCNAC2 ALPHA-1,3-GLUCOSYLTRANSFERASE"/>
    <property type="match status" value="1"/>
</dbReference>
<keyword evidence="4 10" id="KW-0328">Glycosyltransferase</keyword>
<organism evidence="12">
    <name type="scientific">Micromonas pusilla</name>
    <name type="common">Picoplanktonic green alga</name>
    <name type="synonym">Chromulina pusilla</name>
    <dbReference type="NCBI Taxonomy" id="38833"/>
    <lineage>
        <taxon>Eukaryota</taxon>
        <taxon>Viridiplantae</taxon>
        <taxon>Chlorophyta</taxon>
        <taxon>Mamiellophyceae</taxon>
        <taxon>Mamiellales</taxon>
        <taxon>Mamiellaceae</taxon>
        <taxon>Micromonas</taxon>
    </lineage>
</organism>
<dbReference type="EMBL" id="HBEN01008966">
    <property type="protein sequence ID" value="CAD8442561.1"/>
    <property type="molecule type" value="Transcribed_RNA"/>
</dbReference>
<dbReference type="EC" id="2.4.1.-" evidence="10"/>
<sequence length="598" mass="65586">MLATVLTSLAGRDGRGALPRWVLPLVFGFALAMRLAVSTHPHSGEGVPPMFGDFEAQRHWMEITIHTPLREWYVSTKANDLKYWGLDYPPLTAYQSWLYGKCVAALEPEAVRLTTSRGYETDSSKRIMRYSVIVSDAVFLLPAAYAFVRAWYGSGVSSRRTAKSRGVDAKRAWAFATLATAPAQILIDHGHFQYNGISLGLTMYAVAAVLRDNDVFGSILFVCALNHKQMSLYFAPAFFAHLLGKSLKRNKTFGSRFLTIAKLGLTVVLTFAIVWAPFFLATDPNTNTRDGLLGVGRVLSRLAPLERGLYEDYVSNFWCATNPLFKWRSRMSVGTAARAALVATVTAIAPSMAREIKNPSKEGFLWCMFNCSLGFFLFSFQAHEKSALLPLLPALLLAPLDADLAAWFPIVVSFSMWPLLRKDRLSVAYVAMVVAFAALADGGAPGEESHSETTVGARATTSSGGRTKTRRAFFSSFASLPRGALWRYVRVATFVGAAGLHGLEVFVPPPARFPYLHDLLVTSFCFALFAGAAAYGNKRQRLVSPEVDAKARAAPRATRASRGAQPAVADEWSLVRLAATPESKTTRRRKPKKSGGKR</sequence>
<evidence type="ECO:0000256" key="10">
    <source>
        <dbReference type="RuleBase" id="RU363110"/>
    </source>
</evidence>
<gene>
    <name evidence="12" type="ORF">MSP1401_LOCUS7451</name>
</gene>
<dbReference type="InterPro" id="IPR004856">
    <property type="entry name" value="Glyco_trans_ALG6/ALG8"/>
</dbReference>
<feature type="compositionally biased region" description="Low complexity" evidence="11">
    <location>
        <begin position="552"/>
        <end position="564"/>
    </location>
</feature>
<dbReference type="GO" id="GO:0005789">
    <property type="term" value="C:endoplasmic reticulum membrane"/>
    <property type="evidence" value="ECO:0007669"/>
    <property type="project" value="UniProtKB-SubCell"/>
</dbReference>
<evidence type="ECO:0000256" key="8">
    <source>
        <dbReference type="ARBA" id="ARBA00022989"/>
    </source>
</evidence>
<feature type="transmembrane region" description="Helical" evidence="10">
    <location>
        <begin position="130"/>
        <end position="152"/>
    </location>
</feature>
<evidence type="ECO:0000256" key="7">
    <source>
        <dbReference type="ARBA" id="ARBA00022824"/>
    </source>
</evidence>
<comment type="pathway">
    <text evidence="2 10">Protein modification; protein glycosylation.</text>
</comment>
<proteinExistence type="inferred from homology"/>
<evidence type="ECO:0000256" key="1">
    <source>
        <dbReference type="ARBA" id="ARBA00004477"/>
    </source>
</evidence>
<name>A0A7S0D3T1_MICPS</name>
<comment type="subcellular location">
    <subcellularLocation>
        <location evidence="1 10">Endoplasmic reticulum membrane</location>
        <topology evidence="1 10">Multi-pass membrane protein</topology>
    </subcellularLocation>
</comment>